<dbReference type="InterPro" id="IPR050592">
    <property type="entry name" value="GDSL_lipolytic_enzyme"/>
</dbReference>
<accession>A0A8J5YW63</accession>
<evidence type="ECO:0000256" key="1">
    <source>
        <dbReference type="ARBA" id="ARBA00008668"/>
    </source>
</evidence>
<keyword evidence="2" id="KW-0812">Transmembrane</keyword>
<dbReference type="InterPro" id="IPR035669">
    <property type="entry name" value="SGNH_plant_lipase-like"/>
</dbReference>
<reference evidence="3 4" key="1">
    <citation type="journal article" date="2021" name="bioRxiv">
        <title>The Gossypium anomalum genome as a resource for cotton improvement and evolutionary analysis of hybrid incompatibility.</title>
        <authorList>
            <person name="Grover C.E."/>
            <person name="Yuan D."/>
            <person name="Arick M.A."/>
            <person name="Miller E.R."/>
            <person name="Hu G."/>
            <person name="Peterson D.G."/>
            <person name="Wendel J.F."/>
            <person name="Udall J.A."/>
        </authorList>
    </citation>
    <scope>NUCLEOTIDE SEQUENCE [LARGE SCALE GENOMIC DNA]</scope>
    <source>
        <strain evidence="3">JFW-Udall</strain>
        <tissue evidence="3">Leaf</tissue>
    </source>
</reference>
<protein>
    <submittedName>
        <fullName evidence="3">Uncharacterized protein</fullName>
    </submittedName>
</protein>
<keyword evidence="4" id="KW-1185">Reference proteome</keyword>
<dbReference type="PANTHER" id="PTHR45642">
    <property type="entry name" value="GDSL ESTERASE/LIPASE EXL3"/>
    <property type="match status" value="1"/>
</dbReference>
<dbReference type="OrthoDB" id="958031at2759"/>
<dbReference type="FunFam" id="3.40.50.1110:FF:000003">
    <property type="entry name" value="GDSL esterase/lipase APG"/>
    <property type="match status" value="1"/>
</dbReference>
<dbReference type="CDD" id="cd01837">
    <property type="entry name" value="SGNH_plant_lipase_like"/>
    <property type="match status" value="1"/>
</dbReference>
<sequence length="619" mass="68150">MRLCNHEIENNNGFFLSQFQTCFWTIILFLFMVLNCHVNEAALVLPKNVTVTAVFVFGDSIVDPGEEFGVKGLVPAYLDPKTQLQDLLTGVSFASGAAGYDPLTAITTNVIPMSGQLELFKECMEKIKGAVGEERAATIISKAIYVVCTGSNDISVTYFSTPFRRPVYDIYAYAEFNARYANQFLQDLYGLGARRIGLYGLPPIWCVPSQRTIGGGKNRDCYEAENQLAIAYNAKLSGCCATGLLEPGIFCNPTSIPLLCPDASKYVFWDGYHPTEKAYKIFKKPMGFLSQFQTCFWTIVLFLFMVLNCHVNEAALVLPKNVTVTAVFVFGNNNNLPTIAKGNFLPYEFGVKGLVPAYLDPKTQLQDLLTGVSFASGAAGYDPLTAKTANVIPMSGQLELFKECVKKIKGAVGEERAATIISKAIYIVCTGSNDISNTYFSTPFRRPHYDINGYAEFNARYANQFLQDLYGLGARRIGLLGLPPIGCVPSQRTIGGGKNRDCYEAENQLAIAYNAKLSGVIDSLKAIYTLPDTKIIFLDIYYPLLSLIQNPAKYGFEVATKGCCGTGLLEASIFCNPTSIPLSCPDASKYVFWDGYHPSEKAYKILVPIIINTHVNEFF</sequence>
<keyword evidence="2" id="KW-0472">Membrane</keyword>
<dbReference type="Pfam" id="PF00657">
    <property type="entry name" value="Lipase_GDSL"/>
    <property type="match status" value="2"/>
</dbReference>
<dbReference type="SUPFAM" id="SSF52266">
    <property type="entry name" value="SGNH hydrolase"/>
    <property type="match status" value="2"/>
</dbReference>
<comment type="caution">
    <text evidence="3">The sequence shown here is derived from an EMBL/GenBank/DDBJ whole genome shotgun (WGS) entry which is preliminary data.</text>
</comment>
<evidence type="ECO:0000313" key="3">
    <source>
        <dbReference type="EMBL" id="KAG8497628.1"/>
    </source>
</evidence>
<dbReference type="InterPro" id="IPR001087">
    <property type="entry name" value="GDSL"/>
</dbReference>
<dbReference type="AlphaFoldDB" id="A0A8J5YW63"/>
<gene>
    <name evidence="3" type="ORF">CXB51_008851</name>
</gene>
<dbReference type="Proteomes" id="UP000701853">
    <property type="component" value="Chromosome 4"/>
</dbReference>
<dbReference type="Gene3D" id="3.40.50.1110">
    <property type="entry name" value="SGNH hydrolase"/>
    <property type="match status" value="2"/>
</dbReference>
<evidence type="ECO:0000313" key="4">
    <source>
        <dbReference type="Proteomes" id="UP000701853"/>
    </source>
</evidence>
<dbReference type="InterPro" id="IPR036514">
    <property type="entry name" value="SGNH_hydro_sf"/>
</dbReference>
<organism evidence="3 4">
    <name type="scientific">Gossypium anomalum</name>
    <dbReference type="NCBI Taxonomy" id="47600"/>
    <lineage>
        <taxon>Eukaryota</taxon>
        <taxon>Viridiplantae</taxon>
        <taxon>Streptophyta</taxon>
        <taxon>Embryophyta</taxon>
        <taxon>Tracheophyta</taxon>
        <taxon>Spermatophyta</taxon>
        <taxon>Magnoliopsida</taxon>
        <taxon>eudicotyledons</taxon>
        <taxon>Gunneridae</taxon>
        <taxon>Pentapetalae</taxon>
        <taxon>rosids</taxon>
        <taxon>malvids</taxon>
        <taxon>Malvales</taxon>
        <taxon>Malvaceae</taxon>
        <taxon>Malvoideae</taxon>
        <taxon>Gossypium</taxon>
    </lineage>
</organism>
<keyword evidence="2" id="KW-1133">Transmembrane helix</keyword>
<feature type="transmembrane region" description="Helical" evidence="2">
    <location>
        <begin position="15"/>
        <end position="34"/>
    </location>
</feature>
<dbReference type="EMBL" id="JAHUZN010000004">
    <property type="protein sequence ID" value="KAG8497628.1"/>
    <property type="molecule type" value="Genomic_DNA"/>
</dbReference>
<evidence type="ECO:0000256" key="2">
    <source>
        <dbReference type="SAM" id="Phobius"/>
    </source>
</evidence>
<dbReference type="PANTHER" id="PTHR45642:SF95">
    <property type="entry name" value="GDSL-LIKE LIPASE_ACYLHYDROLASE FAMILY PROTEIN, EXPRESSED"/>
    <property type="match status" value="1"/>
</dbReference>
<dbReference type="GO" id="GO:0005576">
    <property type="term" value="C:extracellular region"/>
    <property type="evidence" value="ECO:0007669"/>
    <property type="project" value="TreeGrafter"/>
</dbReference>
<dbReference type="GO" id="GO:0016788">
    <property type="term" value="F:hydrolase activity, acting on ester bonds"/>
    <property type="evidence" value="ECO:0007669"/>
    <property type="project" value="InterPro"/>
</dbReference>
<name>A0A8J5YW63_9ROSI</name>
<comment type="similarity">
    <text evidence="1">Belongs to the 'GDSL' lipolytic enzyme family.</text>
</comment>
<proteinExistence type="inferred from homology"/>